<dbReference type="HOGENOM" id="CLU_1082587_0_0_1"/>
<accession>A0A0D1XWB7</accession>
<evidence type="ECO:0008006" key="3">
    <source>
        <dbReference type="Google" id="ProtNLM"/>
    </source>
</evidence>
<gene>
    <name evidence="1" type="ORF">PV09_01911</name>
</gene>
<dbReference type="EMBL" id="KN847533">
    <property type="protein sequence ID" value="KIW07016.1"/>
    <property type="molecule type" value="Genomic_DNA"/>
</dbReference>
<dbReference type="InParanoid" id="A0A0D1XWB7"/>
<protein>
    <recommendedName>
        <fullName evidence="3">F-box domain-containing protein</fullName>
    </recommendedName>
</protein>
<dbReference type="AlphaFoldDB" id="A0A0D1XWB7"/>
<dbReference type="GeneID" id="27309884"/>
<evidence type="ECO:0000313" key="2">
    <source>
        <dbReference type="Proteomes" id="UP000053259"/>
    </source>
</evidence>
<name>A0A0D1XWB7_9PEZI</name>
<dbReference type="RefSeq" id="XP_016216885.1">
    <property type="nucleotide sequence ID" value="XM_016354869.1"/>
</dbReference>
<dbReference type="Proteomes" id="UP000053259">
    <property type="component" value="Unassembled WGS sequence"/>
</dbReference>
<sequence length="257" mass="29727">MPKRKRTMFSSHQLKRRKVTRSGLIEQPIARTYPENSFLGLPAELRIAIFFHVFHTEPGKDKDLQVLLTCRRFYHDAYALAYLGCVLKINGFETTDQISARMLSLRKLSPYFRSSIKTIQFWHYKDIGAILRSGIFQPTRLIDMCPMYGILSDLILRVLYDLACSNSSSKVDYILSCWYMRPVPIIGRSEIESARNRIVSDSGWKKKLMHGIMKRYEEIRVGEICERGVHVSLGIEATRLDGSHLQFRVMTDDVSVL</sequence>
<keyword evidence="2" id="KW-1185">Reference proteome</keyword>
<proteinExistence type="predicted"/>
<reference evidence="1 2" key="1">
    <citation type="submission" date="2015-01" db="EMBL/GenBank/DDBJ databases">
        <title>The Genome Sequence of Ochroconis gallopava CBS43764.</title>
        <authorList>
            <consortium name="The Broad Institute Genomics Platform"/>
            <person name="Cuomo C."/>
            <person name="de Hoog S."/>
            <person name="Gorbushina A."/>
            <person name="Stielow B."/>
            <person name="Teixiera M."/>
            <person name="Abouelleil A."/>
            <person name="Chapman S.B."/>
            <person name="Priest M."/>
            <person name="Young S.K."/>
            <person name="Wortman J."/>
            <person name="Nusbaum C."/>
            <person name="Birren B."/>
        </authorList>
    </citation>
    <scope>NUCLEOTIDE SEQUENCE [LARGE SCALE GENOMIC DNA]</scope>
    <source>
        <strain evidence="1 2">CBS 43764</strain>
    </source>
</reference>
<dbReference type="VEuPathDB" id="FungiDB:PV09_01911"/>
<organism evidence="1 2">
    <name type="scientific">Verruconis gallopava</name>
    <dbReference type="NCBI Taxonomy" id="253628"/>
    <lineage>
        <taxon>Eukaryota</taxon>
        <taxon>Fungi</taxon>
        <taxon>Dikarya</taxon>
        <taxon>Ascomycota</taxon>
        <taxon>Pezizomycotina</taxon>
        <taxon>Dothideomycetes</taxon>
        <taxon>Pleosporomycetidae</taxon>
        <taxon>Venturiales</taxon>
        <taxon>Sympoventuriaceae</taxon>
        <taxon>Verruconis</taxon>
    </lineage>
</organism>
<evidence type="ECO:0000313" key="1">
    <source>
        <dbReference type="EMBL" id="KIW07016.1"/>
    </source>
</evidence>